<reference evidence="3 4" key="1">
    <citation type="submission" date="2016-02" db="EMBL/GenBank/DDBJ databases">
        <title>Genome analysis of coral dinoflagellate symbionts highlights evolutionary adaptations to a symbiotic lifestyle.</title>
        <authorList>
            <person name="Aranda M."/>
            <person name="Li Y."/>
            <person name="Liew Y.J."/>
            <person name="Baumgarten S."/>
            <person name="Simakov O."/>
            <person name="Wilson M."/>
            <person name="Piel J."/>
            <person name="Ashoor H."/>
            <person name="Bougouffa S."/>
            <person name="Bajic V.B."/>
            <person name="Ryu T."/>
            <person name="Ravasi T."/>
            <person name="Bayer T."/>
            <person name="Micklem G."/>
            <person name="Kim H."/>
            <person name="Bhak J."/>
            <person name="Lajeunesse T.C."/>
            <person name="Voolstra C.R."/>
        </authorList>
    </citation>
    <scope>NUCLEOTIDE SEQUENCE [LARGE SCALE GENOMIC DNA]</scope>
    <source>
        <strain evidence="3 4">CCMP2467</strain>
    </source>
</reference>
<dbReference type="Pfam" id="PF00651">
    <property type="entry name" value="BTB"/>
    <property type="match status" value="1"/>
</dbReference>
<dbReference type="InterPro" id="IPR000210">
    <property type="entry name" value="BTB/POZ_dom"/>
</dbReference>
<organism evidence="3 4">
    <name type="scientific">Symbiodinium microadriaticum</name>
    <name type="common">Dinoflagellate</name>
    <name type="synonym">Zooxanthella microadriatica</name>
    <dbReference type="NCBI Taxonomy" id="2951"/>
    <lineage>
        <taxon>Eukaryota</taxon>
        <taxon>Sar</taxon>
        <taxon>Alveolata</taxon>
        <taxon>Dinophyceae</taxon>
        <taxon>Suessiales</taxon>
        <taxon>Symbiodiniaceae</taxon>
        <taxon>Symbiodinium</taxon>
    </lineage>
</organism>
<dbReference type="SMART" id="SM00225">
    <property type="entry name" value="BTB"/>
    <property type="match status" value="1"/>
</dbReference>
<protein>
    <recommendedName>
        <fullName evidence="2">BTB domain-containing protein</fullName>
    </recommendedName>
</protein>
<dbReference type="OrthoDB" id="409764at2759"/>
<feature type="compositionally biased region" description="Basic and acidic residues" evidence="1">
    <location>
        <begin position="642"/>
        <end position="651"/>
    </location>
</feature>
<dbReference type="EMBL" id="LSRX01000652">
    <property type="protein sequence ID" value="OLP91729.1"/>
    <property type="molecule type" value="Genomic_DNA"/>
</dbReference>
<feature type="domain" description="BTB" evidence="2">
    <location>
        <begin position="161"/>
        <end position="226"/>
    </location>
</feature>
<dbReference type="SUPFAM" id="SSF54695">
    <property type="entry name" value="POZ domain"/>
    <property type="match status" value="1"/>
</dbReference>
<dbReference type="PANTHER" id="PTHR24413">
    <property type="entry name" value="SPECKLE-TYPE POZ PROTEIN"/>
    <property type="match status" value="1"/>
</dbReference>
<feature type="compositionally biased region" description="Low complexity" evidence="1">
    <location>
        <begin position="676"/>
        <end position="692"/>
    </location>
</feature>
<feature type="region of interest" description="Disordered" evidence="1">
    <location>
        <begin position="519"/>
        <end position="734"/>
    </location>
</feature>
<sequence>MAQAARVEFCADGPRAEYHVDAVIEVGRCLNGETLFLLSLYQTATDFEVVLVSHFELIPPPELAEEAWACMDVEWEFTLFNWKSVMCGVSHSVSGKQTFSSHERVDPLHPFIVMDQEDLTRERGWLNEKDQIRLRGAVKLPLPLAGLSEPLDSFDFSEEMTKVTFRLADGSRLFFDRRLLVARSEYFREMLEPSWKEGRTNEVDLSGDPEVEPRAFSALLMYLMSDCFSSKGDINFAFAVRRLADRYGLMQLVDKVEEELEGLLRADNVLSFFGKVVGSGGRLESACLELVKANGCLVLETNRDKLDQIVDENSDLTKALLQLLVDSRNRDCPHCGGPVTPRKRQHNEGTGRRKMDEDLEREKEKERQKELERRREAKRQLEREKEEKRREKKAKKKEKKGKKGEKISSESSDGGITLTGLVGGTPMLAQEAKAASAAARSVDLDLDELLATIDLDGDATIELDAVPARKTKPPTTAEKPQNVAIELDAAPAPKKARGNTKEKVQDGAIELDAAPALKEAAGKAANPPDVAIELDAAPAPTEAAKDAAPVPTEAADNSVDKPPEATTAAPVPKEAEDTTIERPKEGAATQDAESLPKEAADSVVEQAADAAEQADAAPKPKEAADSNADGAAAAVLPPAEPDMARRAEDGAKAAALPPAEPKTDVAIDIDLDEAPSKTAATPADPKAAALPPAERKVDAAIDIDLDDAPAPTKTKDGAKAAALPPAEPKAVRWGQGRRFRRWSIQDVTIDIDLDDAPAPTTAVASQAET</sequence>
<feature type="region of interest" description="Disordered" evidence="1">
    <location>
        <begin position="466"/>
        <end position="506"/>
    </location>
</feature>
<dbReference type="PROSITE" id="PS50097">
    <property type="entry name" value="BTB"/>
    <property type="match status" value="1"/>
</dbReference>
<feature type="compositionally biased region" description="Basic residues" evidence="1">
    <location>
        <begin position="390"/>
        <end position="403"/>
    </location>
</feature>
<evidence type="ECO:0000313" key="4">
    <source>
        <dbReference type="Proteomes" id="UP000186817"/>
    </source>
</evidence>
<evidence type="ECO:0000313" key="3">
    <source>
        <dbReference type="EMBL" id="OLP91729.1"/>
    </source>
</evidence>
<dbReference type="InterPro" id="IPR011333">
    <property type="entry name" value="SKP1/BTB/POZ_sf"/>
</dbReference>
<proteinExistence type="predicted"/>
<feature type="region of interest" description="Disordered" evidence="1">
    <location>
        <begin position="331"/>
        <end position="418"/>
    </location>
</feature>
<accession>A0A1Q9D9D4</accession>
<dbReference type="Gene3D" id="3.30.710.10">
    <property type="entry name" value="Potassium Channel Kv1.1, Chain A"/>
    <property type="match status" value="1"/>
</dbReference>
<feature type="compositionally biased region" description="Basic and acidic residues" evidence="1">
    <location>
        <begin position="346"/>
        <end position="389"/>
    </location>
</feature>
<feature type="compositionally biased region" description="Low complexity" evidence="1">
    <location>
        <begin position="625"/>
        <end position="637"/>
    </location>
</feature>
<feature type="compositionally biased region" description="Low complexity" evidence="1">
    <location>
        <begin position="536"/>
        <end position="549"/>
    </location>
</feature>
<gene>
    <name evidence="3" type="ORF">AK812_SmicGene26551</name>
</gene>
<name>A0A1Q9D9D4_SYMMI</name>
<keyword evidence="4" id="KW-1185">Reference proteome</keyword>
<evidence type="ECO:0000256" key="1">
    <source>
        <dbReference type="SAM" id="MobiDB-lite"/>
    </source>
</evidence>
<feature type="compositionally biased region" description="Low complexity" evidence="1">
    <location>
        <begin position="601"/>
        <end position="617"/>
    </location>
</feature>
<dbReference type="AlphaFoldDB" id="A0A1Q9D9D4"/>
<feature type="compositionally biased region" description="Basic and acidic residues" evidence="1">
    <location>
        <begin position="573"/>
        <end position="585"/>
    </location>
</feature>
<comment type="caution">
    <text evidence="3">The sequence shown here is derived from an EMBL/GenBank/DDBJ whole genome shotgun (WGS) entry which is preliminary data.</text>
</comment>
<dbReference type="Proteomes" id="UP000186817">
    <property type="component" value="Unassembled WGS sequence"/>
</dbReference>
<evidence type="ECO:0000259" key="2">
    <source>
        <dbReference type="PROSITE" id="PS50097"/>
    </source>
</evidence>